<accession>A0A1E8FDB5</accession>
<evidence type="ECO:0000313" key="2">
    <source>
        <dbReference type="Proteomes" id="UP000176037"/>
    </source>
</evidence>
<reference evidence="1 2" key="1">
    <citation type="submission" date="2016-09" db="EMBL/GenBank/DDBJ databases">
        <title>Alteromonas lipolytica, a new species isolated from sea water.</title>
        <authorList>
            <person name="Wu Y.-H."/>
            <person name="Cheng H."/>
            <person name="Xu X.-W."/>
        </authorList>
    </citation>
    <scope>NUCLEOTIDE SEQUENCE [LARGE SCALE GENOMIC DNA]</scope>
    <source>
        <strain evidence="1 2">JW12</strain>
    </source>
</reference>
<dbReference type="Proteomes" id="UP000176037">
    <property type="component" value="Unassembled WGS sequence"/>
</dbReference>
<name>A0A1E8FDB5_9ALTE</name>
<dbReference type="EMBL" id="MJIC01000014">
    <property type="protein sequence ID" value="OFI33920.1"/>
    <property type="molecule type" value="Genomic_DNA"/>
</dbReference>
<dbReference type="RefSeq" id="WP_070176847.1">
    <property type="nucleotide sequence ID" value="NZ_BMJR01000003.1"/>
</dbReference>
<gene>
    <name evidence="1" type="ORF">BFC17_20360</name>
</gene>
<keyword evidence="2" id="KW-1185">Reference proteome</keyword>
<organism evidence="1 2">
    <name type="scientific">Alteromonas lipolytica</name>
    <dbReference type="NCBI Taxonomy" id="1856405"/>
    <lineage>
        <taxon>Bacteria</taxon>
        <taxon>Pseudomonadati</taxon>
        <taxon>Pseudomonadota</taxon>
        <taxon>Gammaproteobacteria</taxon>
        <taxon>Alteromonadales</taxon>
        <taxon>Alteromonadaceae</taxon>
        <taxon>Alteromonas/Salinimonas group</taxon>
        <taxon>Alteromonas</taxon>
    </lineage>
</organism>
<dbReference type="STRING" id="1856405.BFC17_20360"/>
<dbReference type="AlphaFoldDB" id="A0A1E8FDB5"/>
<comment type="caution">
    <text evidence="1">The sequence shown here is derived from an EMBL/GenBank/DDBJ whole genome shotgun (WGS) entry which is preliminary data.</text>
</comment>
<sequence length="157" mass="17995">MTAISELQRSSITGVDEVFQRKTSAKPVTVRRGVLPEKRFRFSEIRDMKQRAMTMNQKSISLKLNSASRCDETLCAAQVDTAFLREVRRRARYSHCRLLALVSQTRKVIALPWQHQQSRAIQGDSKSAKGAGFYSATQKRLQQVLPLSFRARKQILR</sequence>
<evidence type="ECO:0000313" key="1">
    <source>
        <dbReference type="EMBL" id="OFI33920.1"/>
    </source>
</evidence>
<proteinExistence type="predicted"/>
<protein>
    <submittedName>
        <fullName evidence="1">Uncharacterized protein</fullName>
    </submittedName>
</protein>